<dbReference type="OrthoDB" id="160374at2759"/>
<evidence type="ECO:0000259" key="2">
    <source>
        <dbReference type="Pfam" id="PF10441"/>
    </source>
</evidence>
<dbReference type="InterPro" id="IPR018849">
    <property type="entry name" value="Urb2/Npa2_C"/>
</dbReference>
<evidence type="ECO:0000313" key="3">
    <source>
        <dbReference type="EMBL" id="KIW74417.1"/>
    </source>
</evidence>
<dbReference type="EMBL" id="KN846977">
    <property type="protein sequence ID" value="KIW74417.1"/>
    <property type="molecule type" value="Genomic_DNA"/>
</dbReference>
<dbReference type="GO" id="GO:0042254">
    <property type="term" value="P:ribosome biogenesis"/>
    <property type="evidence" value="ECO:0007669"/>
    <property type="project" value="TreeGrafter"/>
</dbReference>
<reference evidence="3 4" key="1">
    <citation type="submission" date="2015-01" db="EMBL/GenBank/DDBJ databases">
        <title>The Genome Sequence of Fonsecaea pedrosoi CBS 271.37.</title>
        <authorList>
            <consortium name="The Broad Institute Genomics Platform"/>
            <person name="Cuomo C."/>
            <person name="de Hoog S."/>
            <person name="Gorbushina A."/>
            <person name="Stielow B."/>
            <person name="Teixiera M."/>
            <person name="Abouelleil A."/>
            <person name="Chapman S.B."/>
            <person name="Priest M."/>
            <person name="Young S.K."/>
            <person name="Wortman J."/>
            <person name="Nusbaum C."/>
            <person name="Birren B."/>
        </authorList>
    </citation>
    <scope>NUCLEOTIDE SEQUENCE [LARGE SCALE GENOMIC DNA]</scope>
    <source>
        <strain evidence="3 4">CBS 271.37</strain>
    </source>
</reference>
<proteinExistence type="predicted"/>
<dbReference type="VEuPathDB" id="FungiDB:Z517_12357"/>
<dbReference type="GeneID" id="25311847"/>
<organism evidence="3 4">
    <name type="scientific">Fonsecaea pedrosoi CBS 271.37</name>
    <dbReference type="NCBI Taxonomy" id="1442368"/>
    <lineage>
        <taxon>Eukaryota</taxon>
        <taxon>Fungi</taxon>
        <taxon>Dikarya</taxon>
        <taxon>Ascomycota</taxon>
        <taxon>Pezizomycotina</taxon>
        <taxon>Eurotiomycetes</taxon>
        <taxon>Chaetothyriomycetidae</taxon>
        <taxon>Chaetothyriales</taxon>
        <taxon>Herpotrichiellaceae</taxon>
        <taxon>Fonsecaea</taxon>
    </lineage>
</organism>
<evidence type="ECO:0000256" key="1">
    <source>
        <dbReference type="SAM" id="MobiDB-lite"/>
    </source>
</evidence>
<dbReference type="PANTHER" id="PTHR15682">
    <property type="entry name" value="UNHEALTHY RIBOSOME BIOGENESIS PROTEIN 2 HOMOLOG"/>
    <property type="match status" value="1"/>
</dbReference>
<dbReference type="PANTHER" id="PTHR15682:SF2">
    <property type="entry name" value="UNHEALTHY RIBOSOME BIOGENESIS PROTEIN 2 HOMOLOG"/>
    <property type="match status" value="1"/>
</dbReference>
<dbReference type="InterPro" id="IPR052609">
    <property type="entry name" value="Ribosome_Biogenesis_Reg"/>
</dbReference>
<keyword evidence="4" id="KW-1185">Reference proteome</keyword>
<dbReference type="Proteomes" id="UP000053029">
    <property type="component" value="Unassembled WGS sequence"/>
</dbReference>
<evidence type="ECO:0000313" key="4">
    <source>
        <dbReference type="Proteomes" id="UP000053029"/>
    </source>
</evidence>
<name>A0A0D2EJ70_9EURO</name>
<feature type="region of interest" description="Disordered" evidence="1">
    <location>
        <begin position="189"/>
        <end position="210"/>
    </location>
</feature>
<gene>
    <name evidence="3" type="ORF">Z517_12357</name>
</gene>
<dbReference type="STRING" id="1442368.A0A0D2EJ70"/>
<dbReference type="HOGENOM" id="CLU_005258_0_0_1"/>
<dbReference type="RefSeq" id="XP_013278225.1">
    <property type="nucleotide sequence ID" value="XM_013422771.1"/>
</dbReference>
<accession>A0A0D2EJ70</accession>
<feature type="domain" description="Nucleolar 27S pre-rRNA processing Urb2/Npa2 C-terminal" evidence="2">
    <location>
        <begin position="1254"/>
        <end position="1503"/>
    </location>
</feature>
<dbReference type="GO" id="GO:0005730">
    <property type="term" value="C:nucleolus"/>
    <property type="evidence" value="ECO:0007669"/>
    <property type="project" value="TreeGrafter"/>
</dbReference>
<dbReference type="Pfam" id="PF10441">
    <property type="entry name" value="Urb2"/>
    <property type="match status" value="1"/>
</dbReference>
<protein>
    <recommendedName>
        <fullName evidence="2">Nucleolar 27S pre-rRNA processing Urb2/Npa2 C-terminal domain-containing protein</fullName>
    </recommendedName>
</protein>
<dbReference type="AlphaFoldDB" id="A0A0D2EJ70"/>
<feature type="compositionally biased region" description="Low complexity" evidence="1">
    <location>
        <begin position="189"/>
        <end position="208"/>
    </location>
</feature>
<sequence>MAKESFEAQMAGLEKAQGQPEKILEEAASILGLNLEATIAQGATDPIFEASPASHGFKEQWVLRWLLKRLGALDKAKNGESKIGASQKSFVLSPKFWSLLLNLICSIPGDVCSDILLERDFPRFLVGFNRELLSLETRLSPIAMEDSDLENGGRPAKRRCLSPLVDDPCAVLSQQKLLWLALQTGSRCVGSSSTSSTPPRSATRTPLTKTASRTDHSALLGSLLELVACILDQSIGTLDPSLISTILETLLSSWDALAPTFQKKADVQDEAFSSHCLLPCLRLVDILARPKFSQGPFAQSRAALERLIALHVVFPLRALFNEQFTKKWRVVTDILLFEHMETLLKAYNNLIICAENETSQQFGPNSVLGIKEFSWIILDVAVRSMPVLDFRRRQQEQPYIDSLFIWLVHITWPRIPHITSTGVLQPPPPPPGSIASVEDTWAQSTERLIEVAHKRKLQLGLQIITYVIQAMLATDTESVPWSLLATTIQLDVNILVSHSRLSTSTTLLEQVLDRIESSTVYETAYDLVRDQIIRPLLRSFARSRDLDSFVIGWQRMLAEAIRVRYTSRHDQQDCSAVLAWEDEDVFDEFKPLVAVYAPPNMGQRMLEGLIEPIAEIADKVGSTAEVFARLAIFCAILESPLSEVRNPGFDQHQLVVLLHGAKNALSRRSDYQGQRWRLWRLIGLVVQSLDGKALPADLESLLDFANHFVSLQDIRSFQEADTGKHVARYLECLECFSLLVQLASQSKQYQPRLESEASHLADLLQRLNQDRVILWDGRRSKCNNVHDLVAACVGRLLQSSNLFSMYAESFGAFIQACLEKVFQLLQQDSTSDALPALHDLLLAVLEVEDISRTPALRRLIFECIDKNLWSTSGSRKVCMRLLHRLSMEKLSKPMIKKFVASTLRRLFDEPKQAKIETISDDLHLLTRLDSTFPGAFIDYREWRKWTDFVVVVLQCDDGESSQVKLTDSQTYVSSYVTAGRILAQVFQSTLIRNLTVSKSSATEALAYLVMTVQKQEARRKGSVPLSCLRIFFDFAYRLASALDGEHQRKDVEFLQAALVARVREESDKALPDAANSANLLRLQPIVDALQSLEKAGQTNELRDIVSAIQENLVHIEAYTGQEYAVRQSWRMELSLRRQCTNSPFAPQKRHVQELSSLITPLATYTNESAAALAAEAEIFVCQLEPASWPATLEFLLKRSEQVECQPACAVFMVCILGRIKTQHIVRYPTLAQGLAQVVCMNTATTRLSTTGLLLALESCKSALELHPMVVNQSVLDRLLASLHAVASAEPNGARSLQIRDRDTGPTPANIYRRICGVIGAILGRHRRRLTDRYHLLLPILQSLLRCLFWPGQRALESHRGSSANAIKCFGRSLPTWLHESAESLPQSSAEQFARLLSSISNPTVSAARLSNKRGHNELNDVVNRARKLAGQHMQYLVMEYCRCVLDGQINPSIKDQLMPGMYRVMDALDRDVMRAMNAGLDPSSRTIFKGLYDSWVRYGKWDKG</sequence>